<evidence type="ECO:0000259" key="2">
    <source>
        <dbReference type="Pfam" id="PF00156"/>
    </source>
</evidence>
<dbReference type="EMBL" id="MIND01000018">
    <property type="protein sequence ID" value="POF86650.1"/>
    <property type="molecule type" value="Genomic_DNA"/>
</dbReference>
<dbReference type="InterPro" id="IPR000836">
    <property type="entry name" value="PRTase_dom"/>
</dbReference>
<dbReference type="GO" id="GO:0016757">
    <property type="term" value="F:glycosyltransferase activity"/>
    <property type="evidence" value="ECO:0007669"/>
    <property type="project" value="UniProtKB-KW"/>
</dbReference>
<dbReference type="InterPro" id="IPR029057">
    <property type="entry name" value="PRTase-like"/>
</dbReference>
<name>A0A2S3W6T6_PSEPU</name>
<keyword evidence="4" id="KW-0808">Transferase</keyword>
<evidence type="ECO:0000259" key="3">
    <source>
        <dbReference type="Pfam" id="PF18912"/>
    </source>
</evidence>
<reference evidence="4 5" key="2">
    <citation type="submission" date="2018-03" db="EMBL/GenBank/DDBJ databases">
        <title>Draft genome of Pseudomonas putida strain KT-27.</title>
        <authorList>
            <person name="Yoshizawa S."/>
            <person name="Khan N.H."/>
            <person name="Nishimura M."/>
            <person name="Chiura H.X."/>
            <person name="Ogura Y."/>
            <person name="Hayashi T."/>
            <person name="Kogure K."/>
        </authorList>
    </citation>
    <scope>NUCLEOTIDE SEQUENCE [LARGE SCALE GENOMIC DNA]</scope>
    <source>
        <strain evidence="4 5">KT-27</strain>
    </source>
</reference>
<feature type="domain" description="Phosphoribosyltransferase" evidence="2">
    <location>
        <begin position="197"/>
        <end position="238"/>
    </location>
</feature>
<gene>
    <name evidence="4" type="ORF">BGP80_01305</name>
</gene>
<proteinExistence type="inferred from homology"/>
<dbReference type="CDD" id="cd06223">
    <property type="entry name" value="PRTases_typeI"/>
    <property type="match status" value="1"/>
</dbReference>
<keyword evidence="4" id="KW-0328">Glycosyltransferase</keyword>
<dbReference type="Proteomes" id="UP000237194">
    <property type="component" value="Unassembled WGS sequence"/>
</dbReference>
<dbReference type="RefSeq" id="WP_103435222.1">
    <property type="nucleotide sequence ID" value="NZ_MIND01000018.1"/>
</dbReference>
<evidence type="ECO:0000313" key="5">
    <source>
        <dbReference type="Proteomes" id="UP000237194"/>
    </source>
</evidence>
<dbReference type="Pfam" id="PF18912">
    <property type="entry name" value="DZR_2"/>
    <property type="match status" value="1"/>
</dbReference>
<accession>A0A2S3W6T6</accession>
<protein>
    <submittedName>
        <fullName evidence="4">Amidophosphoribosyltransferase</fullName>
    </submittedName>
</protein>
<dbReference type="AlphaFoldDB" id="A0A2S3W6T6"/>
<evidence type="ECO:0000256" key="1">
    <source>
        <dbReference type="ARBA" id="ARBA00008007"/>
    </source>
</evidence>
<dbReference type="Gene3D" id="3.40.50.2020">
    <property type="match status" value="1"/>
</dbReference>
<comment type="caution">
    <text evidence="4">The sequence shown here is derived from an EMBL/GenBank/DDBJ whole genome shotgun (WGS) entry which is preliminary data.</text>
</comment>
<evidence type="ECO:0000313" key="4">
    <source>
        <dbReference type="EMBL" id="POF86650.1"/>
    </source>
</evidence>
<reference evidence="4 5" key="1">
    <citation type="submission" date="2016-08" db="EMBL/GenBank/DDBJ databases">
        <authorList>
            <person name="Seilhamer J.J."/>
        </authorList>
    </citation>
    <scope>NUCLEOTIDE SEQUENCE [LARGE SCALE GENOMIC DNA]</scope>
    <source>
        <strain evidence="4 5">KT-27</strain>
    </source>
</reference>
<sequence length="245" mass="27448">MDCQPILRWLVYKCTNINQRCLLCDEPSYQPYPLCSACEQELPWLEEQCLRCALPLAIAGLHCSPCHRRPPAFSQVIAPWHFGFPLDSLISRFKHRGQWPLGRLLAGLLGDALAHRYAEGLPRPEYLLPVPLAARRLRQRGFNQAGMLARWLSGQLGIACNERWLLRSRDTPAQQKLGARARRRNLREAFTLAPGVDVEGRHLAVVDDVLTTGATAQAIAKLLRKAGAQRVDVYCLARTAKPGQA</sequence>
<dbReference type="InterPro" id="IPR044005">
    <property type="entry name" value="DZR_2"/>
</dbReference>
<dbReference type="PANTHER" id="PTHR47505">
    <property type="entry name" value="DNA UTILIZATION PROTEIN YHGH"/>
    <property type="match status" value="1"/>
</dbReference>
<dbReference type="SUPFAM" id="SSF53271">
    <property type="entry name" value="PRTase-like"/>
    <property type="match status" value="1"/>
</dbReference>
<dbReference type="PANTHER" id="PTHR47505:SF1">
    <property type="entry name" value="DNA UTILIZATION PROTEIN YHGH"/>
    <property type="match status" value="1"/>
</dbReference>
<organism evidence="4 5">
    <name type="scientific">Pseudomonas putida</name>
    <name type="common">Arthrobacter siderocapsulatus</name>
    <dbReference type="NCBI Taxonomy" id="303"/>
    <lineage>
        <taxon>Bacteria</taxon>
        <taxon>Pseudomonadati</taxon>
        <taxon>Pseudomonadota</taxon>
        <taxon>Gammaproteobacteria</taxon>
        <taxon>Pseudomonadales</taxon>
        <taxon>Pseudomonadaceae</taxon>
        <taxon>Pseudomonas</taxon>
    </lineage>
</organism>
<comment type="similarity">
    <text evidence="1">Belongs to the ComF/GntX family.</text>
</comment>
<dbReference type="InterPro" id="IPR051910">
    <property type="entry name" value="ComF/GntX_DNA_util-trans"/>
</dbReference>
<dbReference type="Pfam" id="PF00156">
    <property type="entry name" value="Pribosyltran"/>
    <property type="match status" value="1"/>
</dbReference>
<feature type="domain" description="Double zinc ribbon" evidence="3">
    <location>
        <begin position="19"/>
        <end position="66"/>
    </location>
</feature>